<dbReference type="WBParaSite" id="HPBE_0000426701-mRNA-1">
    <property type="protein sequence ID" value="HPBE_0000426701-mRNA-1"/>
    <property type="gene ID" value="HPBE_0000426701"/>
</dbReference>
<feature type="transmembrane region" description="Helical" evidence="5">
    <location>
        <begin position="180"/>
        <end position="200"/>
    </location>
</feature>
<proteinExistence type="predicted"/>
<organism evidence="7">
    <name type="scientific">Heligmosomoides polygyrus</name>
    <name type="common">Parasitic roundworm</name>
    <dbReference type="NCBI Taxonomy" id="6339"/>
    <lineage>
        <taxon>Eukaryota</taxon>
        <taxon>Metazoa</taxon>
        <taxon>Ecdysozoa</taxon>
        <taxon>Nematoda</taxon>
        <taxon>Chromadorea</taxon>
        <taxon>Rhabditida</taxon>
        <taxon>Rhabditina</taxon>
        <taxon>Rhabditomorpha</taxon>
        <taxon>Strongyloidea</taxon>
        <taxon>Heligmosomidae</taxon>
        <taxon>Heligmosomoides</taxon>
    </lineage>
</organism>
<feature type="transmembrane region" description="Helical" evidence="5">
    <location>
        <begin position="337"/>
        <end position="370"/>
    </location>
</feature>
<accession>A0A3P7WHX0</accession>
<evidence type="ECO:0000259" key="6">
    <source>
        <dbReference type="Pfam" id="PF00916"/>
    </source>
</evidence>
<feature type="transmembrane region" description="Helical" evidence="5">
    <location>
        <begin position="90"/>
        <end position="110"/>
    </location>
</feature>
<dbReference type="AlphaFoldDB" id="A0A3P7WHX0"/>
<evidence type="ECO:0000256" key="1">
    <source>
        <dbReference type="ARBA" id="ARBA00004141"/>
    </source>
</evidence>
<gene>
    <name evidence="7" type="ORF">HPBE_LOCUS4268</name>
</gene>
<evidence type="ECO:0000256" key="5">
    <source>
        <dbReference type="SAM" id="Phobius"/>
    </source>
</evidence>
<dbReference type="Proteomes" id="UP000050761">
    <property type="component" value="Unassembled WGS sequence"/>
</dbReference>
<name>A0A3P7WHX0_HELPZ</name>
<evidence type="ECO:0000256" key="4">
    <source>
        <dbReference type="ARBA" id="ARBA00023136"/>
    </source>
</evidence>
<sequence length="374" mass="41058">MVAIVHVPQGLAYAILAGVNPVVGLYTSFFPVLAYMLFGTSRHSSIGTIAIVAIMTGSAVNKYAVPSGVINVTNVNASFPTRSIVEPIEVTIVLSFAAGLTQIIIAVVGLDFVTTYFSEQVVDGFATAAAMHAMVAQLKDITGIYDTPRRSGAGNVVMVRALELSHCNCRFNKRRSPVPIPFELLLVRLQFVEFGFIFIQRVQKQFRNFSLPVPTLPRWKLLSYLALDAIPIAVVSVAIHISMAKLLAKKHNYTLDLKQEFYAVGFATTISSFFPVIPCCCSVARTLLNSQTGGNTQFLFSAIFSSLFVFFVLQFGGKFLQPVPMVCYIVRWFLNKLLAIWVVAFTATTFIDVIIGLAVSIIFALFTTVIRQQL</sequence>
<dbReference type="PANTHER" id="PTHR11814">
    <property type="entry name" value="SULFATE TRANSPORTER"/>
    <property type="match status" value="1"/>
</dbReference>
<protein>
    <submittedName>
        <fullName evidence="9">Sulfate_transp domain-containing protein</fullName>
    </submittedName>
</protein>
<dbReference type="GO" id="GO:0016020">
    <property type="term" value="C:membrane"/>
    <property type="evidence" value="ECO:0007669"/>
    <property type="project" value="UniProtKB-SubCell"/>
</dbReference>
<dbReference type="EMBL" id="UZAH01025292">
    <property type="protein sequence ID" value="VDO60670.1"/>
    <property type="molecule type" value="Genomic_DNA"/>
</dbReference>
<evidence type="ECO:0000313" key="7">
    <source>
        <dbReference type="EMBL" id="VDO60670.1"/>
    </source>
</evidence>
<feature type="transmembrane region" description="Helical" evidence="5">
    <location>
        <begin position="296"/>
        <end position="317"/>
    </location>
</feature>
<comment type="subcellular location">
    <subcellularLocation>
        <location evidence="1">Membrane</location>
        <topology evidence="1">Multi-pass membrane protein</topology>
    </subcellularLocation>
</comment>
<dbReference type="GO" id="GO:0055085">
    <property type="term" value="P:transmembrane transport"/>
    <property type="evidence" value="ECO:0007669"/>
    <property type="project" value="InterPro"/>
</dbReference>
<keyword evidence="8" id="KW-1185">Reference proteome</keyword>
<keyword evidence="4 5" id="KW-0472">Membrane</keyword>
<feature type="domain" description="SLC26A/SulP transporter" evidence="6">
    <location>
        <begin position="176"/>
        <end position="326"/>
    </location>
</feature>
<reference evidence="9" key="2">
    <citation type="submission" date="2019-09" db="UniProtKB">
        <authorList>
            <consortium name="WormBaseParasite"/>
        </authorList>
    </citation>
    <scope>IDENTIFICATION</scope>
</reference>
<dbReference type="OrthoDB" id="288203at2759"/>
<evidence type="ECO:0000313" key="9">
    <source>
        <dbReference type="WBParaSite" id="HPBE_0000426701-mRNA-1"/>
    </source>
</evidence>
<feature type="transmembrane region" description="Helical" evidence="5">
    <location>
        <begin position="221"/>
        <end position="241"/>
    </location>
</feature>
<reference evidence="7 8" key="1">
    <citation type="submission" date="2018-11" db="EMBL/GenBank/DDBJ databases">
        <authorList>
            <consortium name="Pathogen Informatics"/>
        </authorList>
    </citation>
    <scope>NUCLEOTIDE SEQUENCE [LARGE SCALE GENOMIC DNA]</scope>
</reference>
<evidence type="ECO:0000313" key="8">
    <source>
        <dbReference type="Proteomes" id="UP000050761"/>
    </source>
</evidence>
<keyword evidence="3 5" id="KW-1133">Transmembrane helix</keyword>
<evidence type="ECO:0000256" key="2">
    <source>
        <dbReference type="ARBA" id="ARBA00022692"/>
    </source>
</evidence>
<dbReference type="InterPro" id="IPR001902">
    <property type="entry name" value="SLC26A/SulP_fam"/>
</dbReference>
<feature type="domain" description="SLC26A/SulP transporter" evidence="6">
    <location>
        <begin position="2"/>
        <end position="151"/>
    </location>
</feature>
<feature type="transmembrane region" description="Helical" evidence="5">
    <location>
        <begin position="261"/>
        <end position="284"/>
    </location>
</feature>
<dbReference type="Pfam" id="PF00916">
    <property type="entry name" value="Sulfate_transp"/>
    <property type="match status" value="2"/>
</dbReference>
<keyword evidence="2 5" id="KW-0812">Transmembrane</keyword>
<evidence type="ECO:0000256" key="3">
    <source>
        <dbReference type="ARBA" id="ARBA00022989"/>
    </source>
</evidence>
<dbReference type="InterPro" id="IPR011547">
    <property type="entry name" value="SLC26A/SulP_dom"/>
</dbReference>
<feature type="transmembrane region" description="Helical" evidence="5">
    <location>
        <begin position="12"/>
        <end position="38"/>
    </location>
</feature>